<accession>A0ABX0UH83</accession>
<keyword evidence="2" id="KW-1185">Reference proteome</keyword>
<proteinExistence type="predicted"/>
<evidence type="ECO:0000313" key="2">
    <source>
        <dbReference type="Proteomes" id="UP001179181"/>
    </source>
</evidence>
<name>A0ABX0UH83_9BACT</name>
<protein>
    <recommendedName>
        <fullName evidence="3">Outer membrane protein beta-barrel domain-containing protein</fullName>
    </recommendedName>
</protein>
<dbReference type="Proteomes" id="UP001179181">
    <property type="component" value="Unassembled WGS sequence"/>
</dbReference>
<dbReference type="RefSeq" id="WP_167266401.1">
    <property type="nucleotide sequence ID" value="NZ_JAASQJ010000001.1"/>
</dbReference>
<dbReference type="EMBL" id="JAASQJ010000001">
    <property type="protein sequence ID" value="NIJ51070.1"/>
    <property type="molecule type" value="Genomic_DNA"/>
</dbReference>
<reference evidence="1 2" key="1">
    <citation type="submission" date="2020-03" db="EMBL/GenBank/DDBJ databases">
        <title>Genomic Encyclopedia of Type Strains, Phase IV (KMG-IV): sequencing the most valuable type-strain genomes for metagenomic binning, comparative biology and taxonomic classification.</title>
        <authorList>
            <person name="Goeker M."/>
        </authorList>
    </citation>
    <scope>NUCLEOTIDE SEQUENCE [LARGE SCALE GENOMIC DNA]</scope>
    <source>
        <strain evidence="1 2">DSM 102865</strain>
    </source>
</reference>
<sequence length="229" mass="25350">MKSLYAFLVLFAVATAGYGQNQSNVSAGIDVGTGFQQYAWGPSVLYHEEIGFNKAPWLKFGLGIRGWGYYGGRTNLFTKDENNYLEYGDVSANGLSFVIGANISFWRIDLGVNTDLAGLSFGSKRHGYYEKTTTAPGIGEPYYNTWLATSPVLVNALPLALKNYNGQSEAYARIHITRNIGIKLGYVYGQIAYATKKIDGNKVLLDDRQRRFYNTYGMPYAALSFAISD</sequence>
<comment type="caution">
    <text evidence="1">The sequence shown here is derived from an EMBL/GenBank/DDBJ whole genome shotgun (WGS) entry which is preliminary data.</text>
</comment>
<organism evidence="1 2">
    <name type="scientific">Dyadobacter arcticus</name>
    <dbReference type="NCBI Taxonomy" id="1078754"/>
    <lineage>
        <taxon>Bacteria</taxon>
        <taxon>Pseudomonadati</taxon>
        <taxon>Bacteroidota</taxon>
        <taxon>Cytophagia</taxon>
        <taxon>Cytophagales</taxon>
        <taxon>Spirosomataceae</taxon>
        <taxon>Dyadobacter</taxon>
    </lineage>
</organism>
<evidence type="ECO:0000313" key="1">
    <source>
        <dbReference type="EMBL" id="NIJ51070.1"/>
    </source>
</evidence>
<evidence type="ECO:0008006" key="3">
    <source>
        <dbReference type="Google" id="ProtNLM"/>
    </source>
</evidence>
<gene>
    <name evidence="1" type="ORF">FHS68_000226</name>
</gene>